<evidence type="ECO:0000256" key="2">
    <source>
        <dbReference type="ARBA" id="ARBA00022738"/>
    </source>
</evidence>
<dbReference type="GO" id="GO:0016491">
    <property type="term" value="F:oxidoreductase activity"/>
    <property type="evidence" value="ECO:0007669"/>
    <property type="project" value="TreeGrafter"/>
</dbReference>
<protein>
    <submittedName>
        <fullName evidence="3">HEAT repeat domain-containing protein</fullName>
    </submittedName>
</protein>
<accession>A0A964BVH0</accession>
<organism evidence="3 4">
    <name type="scientific">Waterburya agarophytonicola KI4</name>
    <dbReference type="NCBI Taxonomy" id="2874699"/>
    <lineage>
        <taxon>Bacteria</taxon>
        <taxon>Bacillati</taxon>
        <taxon>Cyanobacteriota</taxon>
        <taxon>Cyanophyceae</taxon>
        <taxon>Pleurocapsales</taxon>
        <taxon>Hyellaceae</taxon>
        <taxon>Waterburya</taxon>
        <taxon>Waterburya agarophytonicola</taxon>
    </lineage>
</organism>
<dbReference type="RefSeq" id="WP_229642446.1">
    <property type="nucleotide sequence ID" value="NZ_JADWDC010000078.1"/>
</dbReference>
<evidence type="ECO:0000256" key="1">
    <source>
        <dbReference type="ARBA" id="ARBA00022549"/>
    </source>
</evidence>
<dbReference type="InterPro" id="IPR016024">
    <property type="entry name" value="ARM-type_fold"/>
</dbReference>
<dbReference type="PANTHER" id="PTHR12697">
    <property type="entry name" value="PBS LYASE HEAT-LIKE PROTEIN"/>
    <property type="match status" value="1"/>
</dbReference>
<dbReference type="Pfam" id="PF13646">
    <property type="entry name" value="HEAT_2"/>
    <property type="match status" value="2"/>
</dbReference>
<gene>
    <name evidence="3" type="ORF">I4641_20510</name>
</gene>
<evidence type="ECO:0000313" key="4">
    <source>
        <dbReference type="Proteomes" id="UP000729733"/>
    </source>
</evidence>
<dbReference type="SUPFAM" id="SSF48371">
    <property type="entry name" value="ARM repeat"/>
    <property type="match status" value="1"/>
</dbReference>
<reference evidence="3" key="1">
    <citation type="journal article" date="2021" name="Antonie Van Leeuwenhoek">
        <title>Draft genome and description of Waterburya agarophytonicola gen. nov. sp. nov. (Pleurocapsales, Cyanobacteria): a seaweed symbiont.</title>
        <authorList>
            <person name="Bonthond G."/>
            <person name="Shalygin S."/>
            <person name="Bayer T."/>
            <person name="Weinberger F."/>
        </authorList>
    </citation>
    <scope>NUCLEOTIDE SEQUENCE</scope>
    <source>
        <strain evidence="3">KI4</strain>
    </source>
</reference>
<keyword evidence="2" id="KW-0605">Phycobilisome</keyword>
<sequence length="218" mass="24277">MDLQEIKDALENSDPQQRMRGIRELRNYEADVAAPLLLNKVKDSEFLVRSFVAMGLGKKRSAEAFAALLEMMKSDSDPNVRSEAANSLSYYGDSAVSHLRQMYEVDSHWLIRRSIIAALADLNALQELLEICVIGLSGDDEAVMESCIGCLGLFPDTEQQEPALRLLLSFVEDESWRIRIQVAKSLGKYDAEQATAALNKLKTDENHQVVGAVLESLM</sequence>
<dbReference type="SMART" id="SM00567">
    <property type="entry name" value="EZ_HEAT"/>
    <property type="match status" value="4"/>
</dbReference>
<name>A0A964BVH0_9CYAN</name>
<keyword evidence="1" id="KW-0042">Antenna complex</keyword>
<dbReference type="InterPro" id="IPR011989">
    <property type="entry name" value="ARM-like"/>
</dbReference>
<keyword evidence="4" id="KW-1185">Reference proteome</keyword>
<dbReference type="InterPro" id="IPR004155">
    <property type="entry name" value="PBS_lyase_HEAT"/>
</dbReference>
<dbReference type="Gene3D" id="1.25.10.10">
    <property type="entry name" value="Leucine-rich Repeat Variant"/>
    <property type="match status" value="2"/>
</dbReference>
<comment type="caution">
    <text evidence="3">The sequence shown here is derived from an EMBL/GenBank/DDBJ whole genome shotgun (WGS) entry which is preliminary data.</text>
</comment>
<dbReference type="EMBL" id="JADWDC010000078">
    <property type="protein sequence ID" value="MCC0179347.1"/>
    <property type="molecule type" value="Genomic_DNA"/>
</dbReference>
<dbReference type="AlphaFoldDB" id="A0A964BVH0"/>
<evidence type="ECO:0000313" key="3">
    <source>
        <dbReference type="EMBL" id="MCC0179347.1"/>
    </source>
</evidence>
<dbReference type="Proteomes" id="UP000729733">
    <property type="component" value="Unassembled WGS sequence"/>
</dbReference>
<proteinExistence type="predicted"/>
<dbReference type="PANTHER" id="PTHR12697:SF38">
    <property type="entry name" value="PBS LYASE HEAT DOMAIN PROTEIN REPEAT-CONTAINING PROTEIN"/>
    <property type="match status" value="1"/>
</dbReference>
<dbReference type="GO" id="GO:0030089">
    <property type="term" value="C:phycobilisome"/>
    <property type="evidence" value="ECO:0007669"/>
    <property type="project" value="UniProtKB-KW"/>
</dbReference>